<keyword evidence="5" id="KW-0804">Transcription</keyword>
<dbReference type="PROSITE" id="PS50110">
    <property type="entry name" value="RESPONSE_REGULATORY"/>
    <property type="match status" value="1"/>
</dbReference>
<dbReference type="EMBL" id="JACIEN010000005">
    <property type="protein sequence ID" value="MBB4018967.1"/>
    <property type="molecule type" value="Genomic_DNA"/>
</dbReference>
<dbReference type="RefSeq" id="WP_183317726.1">
    <property type="nucleotide sequence ID" value="NZ_JACIEN010000005.1"/>
</dbReference>
<keyword evidence="3" id="KW-0805">Transcription regulation</keyword>
<dbReference type="GO" id="GO:0000976">
    <property type="term" value="F:transcription cis-regulatory region binding"/>
    <property type="evidence" value="ECO:0007669"/>
    <property type="project" value="TreeGrafter"/>
</dbReference>
<feature type="domain" description="Response regulatory" evidence="8">
    <location>
        <begin position="10"/>
        <end position="126"/>
    </location>
</feature>
<comment type="caution">
    <text evidence="9">The sequence shown here is derived from an EMBL/GenBank/DDBJ whole genome shotgun (WGS) entry which is preliminary data.</text>
</comment>
<dbReference type="SUPFAM" id="SSF52172">
    <property type="entry name" value="CheY-like"/>
    <property type="match status" value="1"/>
</dbReference>
<keyword evidence="4 9" id="KW-0238">DNA-binding</keyword>
<dbReference type="GO" id="GO:0006355">
    <property type="term" value="P:regulation of DNA-templated transcription"/>
    <property type="evidence" value="ECO:0007669"/>
    <property type="project" value="InterPro"/>
</dbReference>
<accession>A0A840C9H6</accession>
<dbReference type="SMART" id="SM00448">
    <property type="entry name" value="REC"/>
    <property type="match status" value="1"/>
</dbReference>
<dbReference type="CDD" id="cd19920">
    <property type="entry name" value="REC_PA4781-like"/>
    <property type="match status" value="1"/>
</dbReference>
<dbReference type="InterPro" id="IPR001789">
    <property type="entry name" value="Sig_transdc_resp-reg_receiver"/>
</dbReference>
<name>A0A840C9H6_9HYPH</name>
<evidence type="ECO:0000259" key="7">
    <source>
        <dbReference type="PROSITE" id="PS50043"/>
    </source>
</evidence>
<dbReference type="CDD" id="cd06170">
    <property type="entry name" value="LuxR_C_like"/>
    <property type="match status" value="1"/>
</dbReference>
<evidence type="ECO:0000256" key="3">
    <source>
        <dbReference type="ARBA" id="ARBA00023015"/>
    </source>
</evidence>
<dbReference type="InterPro" id="IPR036388">
    <property type="entry name" value="WH-like_DNA-bd_sf"/>
</dbReference>
<dbReference type="Pfam" id="PF00072">
    <property type="entry name" value="Response_reg"/>
    <property type="match status" value="1"/>
</dbReference>
<dbReference type="Proteomes" id="UP000577362">
    <property type="component" value="Unassembled WGS sequence"/>
</dbReference>
<evidence type="ECO:0000256" key="2">
    <source>
        <dbReference type="ARBA" id="ARBA00023012"/>
    </source>
</evidence>
<reference evidence="9 10" key="1">
    <citation type="submission" date="2020-08" db="EMBL/GenBank/DDBJ databases">
        <title>Genomic Encyclopedia of Type Strains, Phase IV (KMG-IV): sequencing the most valuable type-strain genomes for metagenomic binning, comparative biology and taxonomic classification.</title>
        <authorList>
            <person name="Goeker M."/>
        </authorList>
    </citation>
    <scope>NUCLEOTIDE SEQUENCE [LARGE SCALE GENOMIC DNA]</scope>
    <source>
        <strain evidence="9 10">DSM 103737</strain>
    </source>
</reference>
<keyword evidence="1 6" id="KW-0597">Phosphoprotein</keyword>
<dbReference type="SMART" id="SM00421">
    <property type="entry name" value="HTH_LUXR"/>
    <property type="match status" value="1"/>
</dbReference>
<dbReference type="Gene3D" id="1.10.10.10">
    <property type="entry name" value="Winged helix-like DNA-binding domain superfamily/Winged helix DNA-binding domain"/>
    <property type="match status" value="1"/>
</dbReference>
<evidence type="ECO:0000313" key="10">
    <source>
        <dbReference type="Proteomes" id="UP000577362"/>
    </source>
</evidence>
<dbReference type="InterPro" id="IPR011006">
    <property type="entry name" value="CheY-like_superfamily"/>
</dbReference>
<dbReference type="GO" id="GO:0000156">
    <property type="term" value="F:phosphorelay response regulator activity"/>
    <property type="evidence" value="ECO:0007669"/>
    <property type="project" value="TreeGrafter"/>
</dbReference>
<dbReference type="Pfam" id="PF00196">
    <property type="entry name" value="GerE"/>
    <property type="match status" value="1"/>
</dbReference>
<feature type="domain" description="HTH luxR-type" evidence="7">
    <location>
        <begin position="233"/>
        <end position="298"/>
    </location>
</feature>
<dbReference type="InterPro" id="IPR000792">
    <property type="entry name" value="Tscrpt_reg_LuxR_C"/>
</dbReference>
<dbReference type="GO" id="GO:0032993">
    <property type="term" value="C:protein-DNA complex"/>
    <property type="evidence" value="ECO:0007669"/>
    <property type="project" value="TreeGrafter"/>
</dbReference>
<dbReference type="AlphaFoldDB" id="A0A840C9H6"/>
<dbReference type="PRINTS" id="PR00038">
    <property type="entry name" value="HTHLUXR"/>
</dbReference>
<protein>
    <submittedName>
        <fullName evidence="9">DNA-binding NarL/FixJ family response regulator</fullName>
    </submittedName>
</protein>
<dbReference type="InterPro" id="IPR039420">
    <property type="entry name" value="WalR-like"/>
</dbReference>
<dbReference type="SUPFAM" id="SSF46894">
    <property type="entry name" value="C-terminal effector domain of the bipartite response regulators"/>
    <property type="match status" value="1"/>
</dbReference>
<gene>
    <name evidence="9" type="ORF">GGR16_004014</name>
</gene>
<organism evidence="9 10">
    <name type="scientific">Chelatococcus caeni</name>
    <dbReference type="NCBI Taxonomy" id="1348468"/>
    <lineage>
        <taxon>Bacteria</taxon>
        <taxon>Pseudomonadati</taxon>
        <taxon>Pseudomonadota</taxon>
        <taxon>Alphaproteobacteria</taxon>
        <taxon>Hyphomicrobiales</taxon>
        <taxon>Chelatococcaceae</taxon>
        <taxon>Chelatococcus</taxon>
    </lineage>
</organism>
<feature type="modified residue" description="4-aspartylphosphate" evidence="6">
    <location>
        <position position="59"/>
    </location>
</feature>
<sequence>MTRDEGRRDVVLVVDDAPESLAMLDDLLSEAGFTALVAVSGAAALSLVKEITPDLILLDAVMPGMDGFETCRALKRESRAAHVPVIFMTGLTETEHIVAGFSAGGVDYVTKPVRREELLARMRTHLGNARIASSARAALDASGRFLLAVDGAGDILWSTPQARRLLEEALGEPVLPAEIRAWLTATRRADGPATMEIALPGRPECRLSVVRAGEGSETLLRLSMTEAASADALLRQRFALTAREAEVLLWVARGKSSRDVGAILGLSPRTVDKHLEQIYAKLGVENRASAAAVAVTTLNAAS</sequence>
<evidence type="ECO:0000313" key="9">
    <source>
        <dbReference type="EMBL" id="MBB4018967.1"/>
    </source>
</evidence>
<dbReference type="Gene3D" id="3.40.50.2300">
    <property type="match status" value="1"/>
</dbReference>
<evidence type="ECO:0000256" key="1">
    <source>
        <dbReference type="ARBA" id="ARBA00022553"/>
    </source>
</evidence>
<keyword evidence="10" id="KW-1185">Reference proteome</keyword>
<dbReference type="PANTHER" id="PTHR48111">
    <property type="entry name" value="REGULATOR OF RPOS"/>
    <property type="match status" value="1"/>
</dbReference>
<dbReference type="PANTHER" id="PTHR48111:SF1">
    <property type="entry name" value="TWO-COMPONENT RESPONSE REGULATOR ORR33"/>
    <property type="match status" value="1"/>
</dbReference>
<evidence type="ECO:0000256" key="6">
    <source>
        <dbReference type="PROSITE-ProRule" id="PRU00169"/>
    </source>
</evidence>
<evidence type="ECO:0000259" key="8">
    <source>
        <dbReference type="PROSITE" id="PS50110"/>
    </source>
</evidence>
<dbReference type="GO" id="GO:0005829">
    <property type="term" value="C:cytosol"/>
    <property type="evidence" value="ECO:0007669"/>
    <property type="project" value="TreeGrafter"/>
</dbReference>
<evidence type="ECO:0000256" key="4">
    <source>
        <dbReference type="ARBA" id="ARBA00023125"/>
    </source>
</evidence>
<keyword evidence="2" id="KW-0902">Two-component regulatory system</keyword>
<dbReference type="PROSITE" id="PS50043">
    <property type="entry name" value="HTH_LUXR_2"/>
    <property type="match status" value="1"/>
</dbReference>
<proteinExistence type="predicted"/>
<evidence type="ECO:0000256" key="5">
    <source>
        <dbReference type="ARBA" id="ARBA00023163"/>
    </source>
</evidence>
<dbReference type="InterPro" id="IPR016032">
    <property type="entry name" value="Sig_transdc_resp-reg_C-effctor"/>
</dbReference>